<dbReference type="GO" id="GO:0030688">
    <property type="term" value="C:preribosome, small subunit precursor"/>
    <property type="evidence" value="ECO:0007669"/>
    <property type="project" value="TreeGrafter"/>
</dbReference>
<protein>
    <submittedName>
        <fullName evidence="3">Low temperature viability protein</fullName>
    </submittedName>
</protein>
<dbReference type="PANTHER" id="PTHR21531:SF0">
    <property type="entry name" value="PROTEIN LTV1 HOMOLOG"/>
    <property type="match status" value="1"/>
</dbReference>
<dbReference type="GO" id="GO:0000056">
    <property type="term" value="P:ribosomal small subunit export from nucleus"/>
    <property type="evidence" value="ECO:0007669"/>
    <property type="project" value="TreeGrafter"/>
</dbReference>
<feature type="compositionally biased region" description="Basic residues" evidence="2">
    <location>
        <begin position="307"/>
        <end position="316"/>
    </location>
</feature>
<evidence type="ECO:0000313" key="3">
    <source>
        <dbReference type="EMBL" id="RPA78619.1"/>
    </source>
</evidence>
<feature type="region of interest" description="Disordered" evidence="2">
    <location>
        <begin position="206"/>
        <end position="265"/>
    </location>
</feature>
<evidence type="ECO:0000256" key="2">
    <source>
        <dbReference type="SAM" id="MobiDB-lite"/>
    </source>
</evidence>
<dbReference type="GO" id="GO:0005634">
    <property type="term" value="C:nucleus"/>
    <property type="evidence" value="ECO:0007669"/>
    <property type="project" value="TreeGrafter"/>
</dbReference>
<feature type="compositionally biased region" description="Acidic residues" evidence="2">
    <location>
        <begin position="210"/>
        <end position="227"/>
    </location>
</feature>
<dbReference type="GO" id="GO:0005829">
    <property type="term" value="C:cytosol"/>
    <property type="evidence" value="ECO:0007669"/>
    <property type="project" value="TreeGrafter"/>
</dbReference>
<proteinExistence type="inferred from homology"/>
<reference evidence="3 4" key="1">
    <citation type="journal article" date="2018" name="Nat. Ecol. Evol.">
        <title>Pezizomycetes genomes reveal the molecular basis of ectomycorrhizal truffle lifestyle.</title>
        <authorList>
            <person name="Murat C."/>
            <person name="Payen T."/>
            <person name="Noel B."/>
            <person name="Kuo A."/>
            <person name="Morin E."/>
            <person name="Chen J."/>
            <person name="Kohler A."/>
            <person name="Krizsan K."/>
            <person name="Balestrini R."/>
            <person name="Da Silva C."/>
            <person name="Montanini B."/>
            <person name="Hainaut M."/>
            <person name="Levati E."/>
            <person name="Barry K.W."/>
            <person name="Belfiori B."/>
            <person name="Cichocki N."/>
            <person name="Clum A."/>
            <person name="Dockter R.B."/>
            <person name="Fauchery L."/>
            <person name="Guy J."/>
            <person name="Iotti M."/>
            <person name="Le Tacon F."/>
            <person name="Lindquist E.A."/>
            <person name="Lipzen A."/>
            <person name="Malagnac F."/>
            <person name="Mello A."/>
            <person name="Molinier V."/>
            <person name="Miyauchi S."/>
            <person name="Poulain J."/>
            <person name="Riccioni C."/>
            <person name="Rubini A."/>
            <person name="Sitrit Y."/>
            <person name="Splivallo R."/>
            <person name="Traeger S."/>
            <person name="Wang M."/>
            <person name="Zifcakova L."/>
            <person name="Wipf D."/>
            <person name="Zambonelli A."/>
            <person name="Paolocci F."/>
            <person name="Nowrousian M."/>
            <person name="Ottonello S."/>
            <person name="Baldrian P."/>
            <person name="Spatafora J.W."/>
            <person name="Henrissat B."/>
            <person name="Nagy L.G."/>
            <person name="Aury J.M."/>
            <person name="Wincker P."/>
            <person name="Grigoriev I.V."/>
            <person name="Bonfante P."/>
            <person name="Martin F.M."/>
        </authorList>
    </citation>
    <scope>NUCLEOTIDE SEQUENCE [LARGE SCALE GENOMIC DNA]</scope>
    <source>
        <strain evidence="3 4">RN42</strain>
    </source>
</reference>
<accession>A0A3N4HY34</accession>
<evidence type="ECO:0000313" key="4">
    <source>
        <dbReference type="Proteomes" id="UP000275078"/>
    </source>
</evidence>
<feature type="region of interest" description="Disordered" evidence="2">
    <location>
        <begin position="296"/>
        <end position="328"/>
    </location>
</feature>
<dbReference type="Pfam" id="PF04180">
    <property type="entry name" value="LTV"/>
    <property type="match status" value="1"/>
</dbReference>
<gene>
    <name evidence="3" type="ORF">BJ508DRAFT_416483</name>
</gene>
<keyword evidence="4" id="KW-1185">Reference proteome</keyword>
<dbReference type="InterPro" id="IPR007307">
    <property type="entry name" value="Ltv1"/>
</dbReference>
<feature type="compositionally biased region" description="Acidic residues" evidence="2">
    <location>
        <begin position="251"/>
        <end position="262"/>
    </location>
</feature>
<organism evidence="3 4">
    <name type="scientific">Ascobolus immersus RN42</name>
    <dbReference type="NCBI Taxonomy" id="1160509"/>
    <lineage>
        <taxon>Eukaryota</taxon>
        <taxon>Fungi</taxon>
        <taxon>Dikarya</taxon>
        <taxon>Ascomycota</taxon>
        <taxon>Pezizomycotina</taxon>
        <taxon>Pezizomycetes</taxon>
        <taxon>Pezizales</taxon>
        <taxon>Ascobolaceae</taxon>
        <taxon>Ascobolus</taxon>
    </lineage>
</organism>
<sequence>MAPGKKKWIDKKTATTFALVHRPQTDPLINDPEASDMVFTKISEPAKKPEATSSKAAKVKTTADLEEILGEEAAKVRKNEGQAAEFGIFYDDTKYDYMQHLRDIEHTGDSVFLEAPVPKSQQKGKQKMSLDEAIRAKDETDLLPKELLASDVQIKKTYQDQQNIPDAIAGFKPDMDLRLREVLEALEDEAFVDPDAEDDFFQELTAEGEAGPDEFFDDEFDEDDGWQSDDTVKAKGQYSHSAVTAPKDLPQFEDAEDGEDLGEGGWLEQYKQFKKDTKAPKKVEFDDGASSMMSFGTVNTAMTSASSRRRRRKGRMARSETSNYSMTSSSLFRTEGLSTLDARFDKIEEEYEEDDEDDDDLISMDGVPVKETRLDFDNILDEFLDNYHDKGKAGRKVVKKGKYQTGLEQLDEIRSGLGKARIRV</sequence>
<dbReference type="GO" id="GO:0042274">
    <property type="term" value="P:ribosomal small subunit biogenesis"/>
    <property type="evidence" value="ECO:0007669"/>
    <property type="project" value="InterPro"/>
</dbReference>
<dbReference type="EMBL" id="ML119709">
    <property type="protein sequence ID" value="RPA78619.1"/>
    <property type="molecule type" value="Genomic_DNA"/>
</dbReference>
<dbReference type="STRING" id="1160509.A0A3N4HY34"/>
<comment type="similarity">
    <text evidence="1">Belongs to the LTV1 family.</text>
</comment>
<dbReference type="AlphaFoldDB" id="A0A3N4HY34"/>
<dbReference type="PANTHER" id="PTHR21531">
    <property type="entry name" value="LOW-TEMPERATURE VIABILITY PROTEIN LTV1-RELATED"/>
    <property type="match status" value="1"/>
</dbReference>
<dbReference type="OrthoDB" id="5852896at2759"/>
<dbReference type="Proteomes" id="UP000275078">
    <property type="component" value="Unassembled WGS sequence"/>
</dbReference>
<name>A0A3N4HY34_ASCIM</name>
<evidence type="ECO:0000256" key="1">
    <source>
        <dbReference type="ARBA" id="ARBA00009078"/>
    </source>
</evidence>
<feature type="compositionally biased region" description="Low complexity" evidence="2">
    <location>
        <begin position="319"/>
        <end position="328"/>
    </location>
</feature>